<dbReference type="OrthoDB" id="9881119at2"/>
<sequence>MPESPQRVAELVDAAVAAHPSVARAYRAVPTVAGRAAPSSVLAHVTLLPRRVAVSVGVAEVDDSRVVASDVARAVRDALPEDWGDAAVRVQVRRIEQPEVDAHG</sequence>
<protein>
    <submittedName>
        <fullName evidence="1">Uncharacterized protein</fullName>
    </submittedName>
</protein>
<dbReference type="RefSeq" id="WP_148058696.1">
    <property type="nucleotide sequence ID" value="NZ_RKHJ01000001.1"/>
</dbReference>
<dbReference type="AlphaFoldDB" id="A0A3N2AS52"/>
<reference evidence="1 2" key="1">
    <citation type="submission" date="2018-11" db="EMBL/GenBank/DDBJ databases">
        <title>Sequencing the genomes of 1000 actinobacteria strains.</title>
        <authorList>
            <person name="Klenk H.-P."/>
        </authorList>
    </citation>
    <scope>NUCLEOTIDE SEQUENCE [LARGE SCALE GENOMIC DNA]</scope>
    <source>
        <strain evidence="1 2">DSM 9580</strain>
    </source>
</reference>
<organism evidence="1 2">
    <name type="scientific">Agrococcus jenensis</name>
    <dbReference type="NCBI Taxonomy" id="46353"/>
    <lineage>
        <taxon>Bacteria</taxon>
        <taxon>Bacillati</taxon>
        <taxon>Actinomycetota</taxon>
        <taxon>Actinomycetes</taxon>
        <taxon>Micrococcales</taxon>
        <taxon>Microbacteriaceae</taxon>
        <taxon>Agrococcus</taxon>
    </lineage>
</organism>
<dbReference type="EMBL" id="RKHJ01000001">
    <property type="protein sequence ID" value="ROR65532.1"/>
    <property type="molecule type" value="Genomic_DNA"/>
</dbReference>
<gene>
    <name evidence="1" type="ORF">EDD26_0898</name>
</gene>
<proteinExistence type="predicted"/>
<keyword evidence="2" id="KW-1185">Reference proteome</keyword>
<accession>A0A3N2AS52</accession>
<dbReference type="Proteomes" id="UP000275456">
    <property type="component" value="Unassembled WGS sequence"/>
</dbReference>
<evidence type="ECO:0000313" key="2">
    <source>
        <dbReference type="Proteomes" id="UP000275456"/>
    </source>
</evidence>
<comment type="caution">
    <text evidence="1">The sequence shown here is derived from an EMBL/GenBank/DDBJ whole genome shotgun (WGS) entry which is preliminary data.</text>
</comment>
<evidence type="ECO:0000313" key="1">
    <source>
        <dbReference type="EMBL" id="ROR65532.1"/>
    </source>
</evidence>
<name>A0A3N2AS52_9MICO</name>